<dbReference type="InterPro" id="IPR055567">
    <property type="entry name" value="DUF7143"/>
</dbReference>
<evidence type="ECO:0000259" key="2">
    <source>
        <dbReference type="Pfam" id="PF23631"/>
    </source>
</evidence>
<organism evidence="3 4">
    <name type="scientific">Cochliobolus sativus</name>
    <name type="common">Common root rot and spot blotch fungus</name>
    <name type="synonym">Bipolaris sorokiniana</name>
    <dbReference type="NCBI Taxonomy" id="45130"/>
    <lineage>
        <taxon>Eukaryota</taxon>
        <taxon>Fungi</taxon>
        <taxon>Dikarya</taxon>
        <taxon>Ascomycota</taxon>
        <taxon>Pezizomycotina</taxon>
        <taxon>Dothideomycetes</taxon>
        <taxon>Pleosporomycetidae</taxon>
        <taxon>Pleosporales</taxon>
        <taxon>Pleosporineae</taxon>
        <taxon>Pleosporaceae</taxon>
        <taxon>Bipolaris</taxon>
    </lineage>
</organism>
<dbReference type="EMBL" id="WNKQ01000011">
    <property type="protein sequence ID" value="KAF5848333.1"/>
    <property type="molecule type" value="Genomic_DNA"/>
</dbReference>
<evidence type="ECO:0000313" key="3">
    <source>
        <dbReference type="EMBL" id="KAF5848333.1"/>
    </source>
</evidence>
<keyword evidence="1" id="KW-0732">Signal</keyword>
<evidence type="ECO:0000313" key="4">
    <source>
        <dbReference type="Proteomes" id="UP000624244"/>
    </source>
</evidence>
<comment type="caution">
    <text evidence="3">The sequence shown here is derived from an EMBL/GenBank/DDBJ whole genome shotgun (WGS) entry which is preliminary data.</text>
</comment>
<proteinExistence type="predicted"/>
<feature type="domain" description="DUF7143" evidence="2">
    <location>
        <begin position="34"/>
        <end position="194"/>
    </location>
</feature>
<dbReference type="Pfam" id="PF23631">
    <property type="entry name" value="DUF7143"/>
    <property type="match status" value="1"/>
</dbReference>
<name>A0A8H5ZDG9_COCSA</name>
<dbReference type="AlphaFoldDB" id="A0A8H5ZDG9"/>
<evidence type="ECO:0000256" key="1">
    <source>
        <dbReference type="SAM" id="SignalP"/>
    </source>
</evidence>
<sequence length="195" mass="20649">MYTNALTALALFGSLASALPAANLSARQNKPCFVIGNQQLPAETSAVVDQIKGSVTCNNNAKTIDNIPDVTSGGQTFSQINFASSGQGPLAFSLGLFETATPLAESNLEAFQDALNVYHATEAGLRSEGSAQVNSIKVPKFFLQMQISRIETALGRAPTAPGLQVDHLRDKINEAAGRESQDLKDQVTQLATQLQ</sequence>
<dbReference type="PANTHER" id="PTHR37592:SF1">
    <property type="match status" value="1"/>
</dbReference>
<dbReference type="PANTHER" id="PTHR37592">
    <property type="match status" value="1"/>
</dbReference>
<dbReference type="OMA" id="RQNPCFI"/>
<accession>A0A8H5ZDG9</accession>
<dbReference type="Proteomes" id="UP000624244">
    <property type="component" value="Unassembled WGS sequence"/>
</dbReference>
<feature type="chain" id="PRO_5034061403" description="DUF7143 domain-containing protein" evidence="1">
    <location>
        <begin position="19"/>
        <end position="195"/>
    </location>
</feature>
<reference evidence="3" key="1">
    <citation type="submission" date="2019-11" db="EMBL/GenBank/DDBJ databases">
        <title>Bipolaris sorokiniana Genome sequencing.</title>
        <authorList>
            <person name="Wang H."/>
        </authorList>
    </citation>
    <scope>NUCLEOTIDE SEQUENCE</scope>
</reference>
<protein>
    <recommendedName>
        <fullName evidence="2">DUF7143 domain-containing protein</fullName>
    </recommendedName>
</protein>
<gene>
    <name evidence="3" type="ORF">GGP41_005723</name>
</gene>
<feature type="signal peptide" evidence="1">
    <location>
        <begin position="1"/>
        <end position="18"/>
    </location>
</feature>